<dbReference type="PANTHER" id="PTHR33387">
    <property type="entry name" value="RMLC-LIKE JELLY ROLL FOLD PROTEIN"/>
    <property type="match status" value="1"/>
</dbReference>
<dbReference type="InterPro" id="IPR039935">
    <property type="entry name" value="YML079W-like"/>
</dbReference>
<dbReference type="eggNOG" id="COG3542">
    <property type="taxonomic scope" value="Bacteria"/>
</dbReference>
<dbReference type="OrthoDB" id="9798288at2"/>
<dbReference type="Gene3D" id="2.60.120.10">
    <property type="entry name" value="Jelly Rolls"/>
    <property type="match status" value="1"/>
</dbReference>
<dbReference type="Proteomes" id="UP000007939">
    <property type="component" value="Chromosome"/>
</dbReference>
<reference evidence="2 3" key="2">
    <citation type="journal article" date="2012" name="Stand. Genomic Sci.">
        <title>Complete genome sequence of the termite hindgut bacterium Spirochaeta coccoides type strain (SPN1(T)), reclassification in the genus Sphaerochaeta as Sphaerochaeta coccoides comb. nov. and emendations of the family Spirochaetaceae and the genus Sphaerochaeta.</title>
        <authorList>
            <person name="Abt B."/>
            <person name="Han C."/>
            <person name="Scheuner C."/>
            <person name="Lu M."/>
            <person name="Lapidus A."/>
            <person name="Nolan M."/>
            <person name="Lucas S."/>
            <person name="Hammon N."/>
            <person name="Deshpande S."/>
            <person name="Cheng J.F."/>
            <person name="Tapia R."/>
            <person name="Goodwin L.A."/>
            <person name="Pitluck S."/>
            <person name="Liolios K."/>
            <person name="Pagani I."/>
            <person name="Ivanova N."/>
            <person name="Mavromatis K."/>
            <person name="Mikhailova N."/>
            <person name="Huntemann M."/>
            <person name="Pati A."/>
            <person name="Chen A."/>
            <person name="Palaniappan K."/>
            <person name="Land M."/>
            <person name="Hauser L."/>
            <person name="Brambilla E.M."/>
            <person name="Rohde M."/>
            <person name="Spring S."/>
            <person name="Gronow S."/>
            <person name="Goker M."/>
            <person name="Woyke T."/>
            <person name="Bristow J."/>
            <person name="Eisen J.A."/>
            <person name="Markowitz V."/>
            <person name="Hugenholtz P."/>
            <person name="Kyrpides N.C."/>
            <person name="Klenk H.P."/>
            <person name="Detter J.C."/>
        </authorList>
    </citation>
    <scope>NUCLEOTIDE SEQUENCE [LARGE SCALE GENOMIC DNA]</scope>
    <source>
        <strain evidence="3">ATCC BAA-1237 / DSM 17374 / SPN1</strain>
    </source>
</reference>
<dbReference type="InterPro" id="IPR014710">
    <property type="entry name" value="RmlC-like_jellyroll"/>
</dbReference>
<reference evidence="3" key="1">
    <citation type="submission" date="2011-04" db="EMBL/GenBank/DDBJ databases">
        <title>The complete genome of Spirochaeta coccoides DSM 17374.</title>
        <authorList>
            <person name="Lucas S."/>
            <person name="Copeland A."/>
            <person name="Lapidus A."/>
            <person name="Bruce D."/>
            <person name="Goodwin L."/>
            <person name="Pitluck S."/>
            <person name="Peters L."/>
            <person name="Kyrpides N."/>
            <person name="Mavromatis K."/>
            <person name="Pagani I."/>
            <person name="Ivanova N."/>
            <person name="Ovchinnikova G."/>
            <person name="Lu M."/>
            <person name="Detter J.C."/>
            <person name="Tapia R."/>
            <person name="Han C."/>
            <person name="Land M."/>
            <person name="Hauser L."/>
            <person name="Markowitz V."/>
            <person name="Cheng J.-F."/>
            <person name="Hugenholtz P."/>
            <person name="Woyke T."/>
            <person name="Wu D."/>
            <person name="Spring S."/>
            <person name="Schroeder M."/>
            <person name="Brambilla E."/>
            <person name="Klenk H.-P."/>
            <person name="Eisen J.A."/>
        </authorList>
    </citation>
    <scope>NUCLEOTIDE SEQUENCE [LARGE SCALE GENOMIC DNA]</scope>
    <source>
        <strain evidence="3">ATCC BAA-1237 / DSM 17374 / SPN1</strain>
    </source>
</reference>
<dbReference type="InterPro" id="IPR011051">
    <property type="entry name" value="RmlC_Cupin_sf"/>
</dbReference>
<organism evidence="2 3">
    <name type="scientific">Parasphaerochaeta coccoides (strain ATCC BAA-1237 / DSM 17374 / SPN1)</name>
    <name type="common">Sphaerochaeta coccoides</name>
    <dbReference type="NCBI Taxonomy" id="760011"/>
    <lineage>
        <taxon>Bacteria</taxon>
        <taxon>Pseudomonadati</taxon>
        <taxon>Spirochaetota</taxon>
        <taxon>Spirochaetia</taxon>
        <taxon>Spirochaetales</taxon>
        <taxon>Sphaerochaetaceae</taxon>
        <taxon>Parasphaerochaeta</taxon>
    </lineage>
</organism>
<dbReference type="PANTHER" id="PTHR33387:SF3">
    <property type="entry name" value="DUF985 DOMAIN-CONTAINING PROTEIN"/>
    <property type="match status" value="1"/>
</dbReference>
<dbReference type="AlphaFoldDB" id="F4GJ14"/>
<dbReference type="EMBL" id="CP002659">
    <property type="protein sequence ID" value="AEC01309.1"/>
    <property type="molecule type" value="Genomic_DNA"/>
</dbReference>
<feature type="domain" description="DUF985" evidence="1">
    <location>
        <begin position="8"/>
        <end position="135"/>
    </location>
</feature>
<dbReference type="STRING" id="760011.Spico_0067"/>
<dbReference type="CDD" id="cd06121">
    <property type="entry name" value="cupin_YML079wp"/>
    <property type="match status" value="1"/>
</dbReference>
<dbReference type="SUPFAM" id="SSF51182">
    <property type="entry name" value="RmlC-like cupins"/>
    <property type="match status" value="1"/>
</dbReference>
<dbReference type="Pfam" id="PF06172">
    <property type="entry name" value="Cupin_5"/>
    <property type="match status" value="1"/>
</dbReference>
<gene>
    <name evidence="2" type="ordered locus">Spico_0067</name>
</gene>
<dbReference type="HOGENOM" id="CLU_088365_0_2_12"/>
<dbReference type="KEGG" id="scc:Spico_0067"/>
<keyword evidence="3" id="KW-1185">Reference proteome</keyword>
<dbReference type="InterPro" id="IPR009327">
    <property type="entry name" value="Cupin_DUF985"/>
</dbReference>
<protein>
    <recommendedName>
        <fullName evidence="1">DUF985 domain-containing protein</fullName>
    </recommendedName>
</protein>
<evidence type="ECO:0000313" key="2">
    <source>
        <dbReference type="EMBL" id="AEC01309.1"/>
    </source>
</evidence>
<proteinExistence type="predicted"/>
<evidence type="ECO:0000313" key="3">
    <source>
        <dbReference type="Proteomes" id="UP000007939"/>
    </source>
</evidence>
<name>F4GJ14_PARC1</name>
<evidence type="ECO:0000259" key="1">
    <source>
        <dbReference type="Pfam" id="PF06172"/>
    </source>
</evidence>
<sequence length="162" mass="17603">MAVVNASDVISRLGLEPLEGEGGYFRPLSPFLSPQGEKIGSGILYLMTTASWSSLHLLSADESWHFAAGDPVEQLLLEPDGSWSVRILGADIMAGHIPAAMVEKGRWQGSRPYPGGEAGWSLCTAVMCPPFDDQQYIQGREDLLNHYHGCALVREFLAAWGT</sequence>
<accession>F4GJ14</accession>